<keyword evidence="8" id="KW-1185">Reference proteome</keyword>
<dbReference type="AlphaFoldDB" id="A0A0D3KUX9"/>
<dbReference type="GeneID" id="17284835"/>
<feature type="transmembrane region" description="Helical" evidence="5">
    <location>
        <begin position="358"/>
        <end position="379"/>
    </location>
</feature>
<dbReference type="InterPro" id="IPR013057">
    <property type="entry name" value="AA_transpt_TM"/>
</dbReference>
<dbReference type="RefSeq" id="XP_005791993.1">
    <property type="nucleotide sequence ID" value="XM_005791936.1"/>
</dbReference>
<dbReference type="GO" id="GO:0005774">
    <property type="term" value="C:vacuolar membrane"/>
    <property type="evidence" value="ECO:0007669"/>
    <property type="project" value="TreeGrafter"/>
</dbReference>
<dbReference type="Proteomes" id="UP000013827">
    <property type="component" value="Unassembled WGS sequence"/>
</dbReference>
<dbReference type="HOGENOM" id="CLU_624741_0_0_1"/>
<evidence type="ECO:0000256" key="1">
    <source>
        <dbReference type="ARBA" id="ARBA00004141"/>
    </source>
</evidence>
<comment type="subcellular location">
    <subcellularLocation>
        <location evidence="1">Membrane</location>
        <topology evidence="1">Multi-pass membrane protein</topology>
    </subcellularLocation>
</comment>
<feature type="domain" description="Amino acid transporter transmembrane" evidence="6">
    <location>
        <begin position="21"/>
        <end position="172"/>
    </location>
</feature>
<dbReference type="Pfam" id="PF01490">
    <property type="entry name" value="Aa_trans"/>
    <property type="match status" value="2"/>
</dbReference>
<dbReference type="KEGG" id="ehx:EMIHUDRAFT_200073"/>
<keyword evidence="4 5" id="KW-0472">Membrane</keyword>
<feature type="transmembrane region" description="Helical" evidence="5">
    <location>
        <begin position="101"/>
        <end position="124"/>
    </location>
</feature>
<dbReference type="OMA" id="EHEMANP"/>
<reference evidence="7" key="2">
    <citation type="submission" date="2024-10" db="UniProtKB">
        <authorList>
            <consortium name="EnsemblProtists"/>
        </authorList>
    </citation>
    <scope>IDENTIFICATION</scope>
</reference>
<evidence type="ECO:0000313" key="8">
    <source>
        <dbReference type="Proteomes" id="UP000013827"/>
    </source>
</evidence>
<name>A0A0D3KUX9_EMIH1</name>
<feature type="transmembrane region" description="Helical" evidence="5">
    <location>
        <begin position="386"/>
        <end position="404"/>
    </location>
</feature>
<feature type="transmembrane region" description="Helical" evidence="5">
    <location>
        <begin position="322"/>
        <end position="346"/>
    </location>
</feature>
<dbReference type="PANTHER" id="PTHR22950:SF349">
    <property type="entry name" value="AMINO ACID TRANSPORTER TRANSMEMBRANE DOMAIN-CONTAINING PROTEIN"/>
    <property type="match status" value="1"/>
</dbReference>
<keyword evidence="2 5" id="KW-0812">Transmembrane</keyword>
<keyword evidence="3 5" id="KW-1133">Transmembrane helix</keyword>
<feature type="transmembrane region" description="Helical" evidence="5">
    <location>
        <begin position="136"/>
        <end position="153"/>
    </location>
</feature>
<dbReference type="GO" id="GO:0015179">
    <property type="term" value="F:L-amino acid transmembrane transporter activity"/>
    <property type="evidence" value="ECO:0007669"/>
    <property type="project" value="TreeGrafter"/>
</dbReference>
<feature type="transmembrane region" description="Helical" evidence="5">
    <location>
        <begin position="196"/>
        <end position="219"/>
    </location>
</feature>
<evidence type="ECO:0000313" key="7">
    <source>
        <dbReference type="EnsemblProtists" id="EOD39564"/>
    </source>
</evidence>
<dbReference type="EnsemblProtists" id="EOD39564">
    <property type="protein sequence ID" value="EOD39564"/>
    <property type="gene ID" value="EMIHUDRAFT_200073"/>
</dbReference>
<feature type="transmembrane region" description="Helical" evidence="5">
    <location>
        <begin position="159"/>
        <end position="176"/>
    </location>
</feature>
<evidence type="ECO:0000256" key="5">
    <source>
        <dbReference type="SAM" id="Phobius"/>
    </source>
</evidence>
<sequence>MANLSEALLPDRKATWFEPRSAVRAAYINSVKSVFGTGLLALPSAILAVGAPAGCLLTALCGIWSIYTMQLLAWCVDAAVAAGVTPKSYGELCLHSLGRTGGLLSAGNMLVSQLACCATYLVFIGDNVGQLLGERVMLCVTPFFVLLCWLRDLSMLEPTSAIGTAVLLLALLTGLASPHEAAPRLASFDPREYSSILLALATAGVGVILAYALACAVLYGDETQGNILLSVDGGLAAGLKACMSVAVLFSLPIKMFPASQIVEEALFTHDTAAGEGAEEEGGGAAEAARGAQQAGGGHSHACGRTAARTALALALSLPDFKFLVALSGALNVGVIAFVLPPLMYVLLARGAMRPASVAAHGLLCALGALATAVVCRVLGQRSLNPFGPYTGTVVTVLCTAMVVAQKLHPAGGELPPTPPPLDTYEVEDPLESYDWRAGG</sequence>
<organism evidence="7 8">
    <name type="scientific">Emiliania huxleyi (strain CCMP1516)</name>
    <dbReference type="NCBI Taxonomy" id="280463"/>
    <lineage>
        <taxon>Eukaryota</taxon>
        <taxon>Haptista</taxon>
        <taxon>Haptophyta</taxon>
        <taxon>Prymnesiophyceae</taxon>
        <taxon>Isochrysidales</taxon>
        <taxon>Noelaerhabdaceae</taxon>
        <taxon>Emiliania</taxon>
    </lineage>
</organism>
<dbReference type="STRING" id="2903.R1G191"/>
<evidence type="ECO:0000259" key="6">
    <source>
        <dbReference type="Pfam" id="PF01490"/>
    </source>
</evidence>
<dbReference type="PANTHER" id="PTHR22950">
    <property type="entry name" value="AMINO ACID TRANSPORTER"/>
    <property type="match status" value="1"/>
</dbReference>
<accession>A0A0D3KUX9</accession>
<feature type="domain" description="Amino acid transporter transmembrane" evidence="6">
    <location>
        <begin position="198"/>
        <end position="351"/>
    </location>
</feature>
<evidence type="ECO:0000256" key="3">
    <source>
        <dbReference type="ARBA" id="ARBA00022989"/>
    </source>
</evidence>
<proteinExistence type="predicted"/>
<dbReference type="eggNOG" id="KOG1304">
    <property type="taxonomic scope" value="Eukaryota"/>
</dbReference>
<dbReference type="PaxDb" id="2903-EOD39564"/>
<reference evidence="8" key="1">
    <citation type="journal article" date="2013" name="Nature">
        <title>Pan genome of the phytoplankton Emiliania underpins its global distribution.</title>
        <authorList>
            <person name="Read B.A."/>
            <person name="Kegel J."/>
            <person name="Klute M.J."/>
            <person name="Kuo A."/>
            <person name="Lefebvre S.C."/>
            <person name="Maumus F."/>
            <person name="Mayer C."/>
            <person name="Miller J."/>
            <person name="Monier A."/>
            <person name="Salamov A."/>
            <person name="Young J."/>
            <person name="Aguilar M."/>
            <person name="Claverie J.M."/>
            <person name="Frickenhaus S."/>
            <person name="Gonzalez K."/>
            <person name="Herman E.K."/>
            <person name="Lin Y.C."/>
            <person name="Napier J."/>
            <person name="Ogata H."/>
            <person name="Sarno A.F."/>
            <person name="Shmutz J."/>
            <person name="Schroeder D."/>
            <person name="de Vargas C."/>
            <person name="Verret F."/>
            <person name="von Dassow P."/>
            <person name="Valentin K."/>
            <person name="Van de Peer Y."/>
            <person name="Wheeler G."/>
            <person name="Dacks J.B."/>
            <person name="Delwiche C.F."/>
            <person name="Dyhrman S.T."/>
            <person name="Glockner G."/>
            <person name="John U."/>
            <person name="Richards T."/>
            <person name="Worden A.Z."/>
            <person name="Zhang X."/>
            <person name="Grigoriev I.V."/>
            <person name="Allen A.E."/>
            <person name="Bidle K."/>
            <person name="Borodovsky M."/>
            <person name="Bowler C."/>
            <person name="Brownlee C."/>
            <person name="Cock J.M."/>
            <person name="Elias M."/>
            <person name="Gladyshev V.N."/>
            <person name="Groth M."/>
            <person name="Guda C."/>
            <person name="Hadaegh A."/>
            <person name="Iglesias-Rodriguez M.D."/>
            <person name="Jenkins J."/>
            <person name="Jones B.M."/>
            <person name="Lawson T."/>
            <person name="Leese F."/>
            <person name="Lindquist E."/>
            <person name="Lobanov A."/>
            <person name="Lomsadze A."/>
            <person name="Malik S.B."/>
            <person name="Marsh M.E."/>
            <person name="Mackinder L."/>
            <person name="Mock T."/>
            <person name="Mueller-Roeber B."/>
            <person name="Pagarete A."/>
            <person name="Parker M."/>
            <person name="Probert I."/>
            <person name="Quesneville H."/>
            <person name="Raines C."/>
            <person name="Rensing S.A."/>
            <person name="Riano-Pachon D.M."/>
            <person name="Richier S."/>
            <person name="Rokitta S."/>
            <person name="Shiraiwa Y."/>
            <person name="Soanes D.M."/>
            <person name="van der Giezen M."/>
            <person name="Wahlund T.M."/>
            <person name="Williams B."/>
            <person name="Wilson W."/>
            <person name="Wolfe G."/>
            <person name="Wurch L.L."/>
        </authorList>
    </citation>
    <scope>NUCLEOTIDE SEQUENCE</scope>
</reference>
<evidence type="ECO:0000256" key="4">
    <source>
        <dbReference type="ARBA" id="ARBA00023136"/>
    </source>
</evidence>
<feature type="transmembrane region" description="Helical" evidence="5">
    <location>
        <begin position="40"/>
        <end position="64"/>
    </location>
</feature>
<feature type="transmembrane region" description="Helical" evidence="5">
    <location>
        <begin position="231"/>
        <end position="251"/>
    </location>
</feature>
<protein>
    <recommendedName>
        <fullName evidence="6">Amino acid transporter transmembrane domain-containing protein</fullName>
    </recommendedName>
</protein>
<evidence type="ECO:0000256" key="2">
    <source>
        <dbReference type="ARBA" id="ARBA00022692"/>
    </source>
</evidence>
<feature type="transmembrane region" description="Helical" evidence="5">
    <location>
        <begin position="71"/>
        <end position="89"/>
    </location>
</feature>